<dbReference type="EMBL" id="CP134494">
    <property type="protein sequence ID" value="WNF21313.1"/>
    <property type="molecule type" value="Genomic_DNA"/>
</dbReference>
<protein>
    <recommendedName>
        <fullName evidence="3">Restriction endonuclease type IV Mrr domain-containing protein</fullName>
    </recommendedName>
</protein>
<keyword evidence="2" id="KW-1185">Reference proteome</keyword>
<gene>
    <name evidence="1" type="ORF">RH061_14025</name>
</gene>
<evidence type="ECO:0000313" key="2">
    <source>
        <dbReference type="Proteomes" id="UP001303324"/>
    </source>
</evidence>
<sequence>MTNFQIPPPEQWEKFEQLCHSLWSVVWKDRDASLHGRKGQKQFGVDVYGSPYGGKEIHGVQCKTKDFIHTDGKVTPSELREEVNKAKNFKPPLSHFILAYTGPSDTVLQEEERKINQEHEVQGLFKVKVMSWTEIKNLLCKNPLVFKEHYKELFQIFKDDTTDPTEFLKIHLKELMLELKKLKFNDVLADIHQFPVKGLELPSDIQQKLSPTYRIKFQKIASSIKQLELDPSVSWLEQKEARTYNLFRIKKQINEFIDELSIL</sequence>
<name>A0ABY9VBN8_9BACI</name>
<dbReference type="RefSeq" id="WP_311071030.1">
    <property type="nucleotide sequence ID" value="NZ_CP134494.1"/>
</dbReference>
<evidence type="ECO:0000313" key="1">
    <source>
        <dbReference type="EMBL" id="WNF21313.1"/>
    </source>
</evidence>
<reference evidence="1 2" key="1">
    <citation type="submission" date="2023-09" db="EMBL/GenBank/DDBJ databases">
        <title>Microbial mechanism of fulvic acid promoting antimony reduction mineralization in rice fields.</title>
        <authorList>
            <person name="Chen G."/>
            <person name="Lan J."/>
        </authorList>
    </citation>
    <scope>NUCLEOTIDE SEQUENCE [LARGE SCALE GENOMIC DNA]</scope>
    <source>
        <strain evidence="1 2">PS1</strain>
    </source>
</reference>
<organism evidence="1 2">
    <name type="scientific">Mesobacillus jeotgali</name>
    <dbReference type="NCBI Taxonomy" id="129985"/>
    <lineage>
        <taxon>Bacteria</taxon>
        <taxon>Bacillati</taxon>
        <taxon>Bacillota</taxon>
        <taxon>Bacilli</taxon>
        <taxon>Bacillales</taxon>
        <taxon>Bacillaceae</taxon>
        <taxon>Mesobacillus</taxon>
    </lineage>
</organism>
<evidence type="ECO:0008006" key="3">
    <source>
        <dbReference type="Google" id="ProtNLM"/>
    </source>
</evidence>
<proteinExistence type="predicted"/>
<accession>A0ABY9VBN8</accession>
<dbReference type="Proteomes" id="UP001303324">
    <property type="component" value="Chromosome"/>
</dbReference>